<accession>A0A1R3KSJ9</accession>
<dbReference type="OrthoDB" id="416253at2759"/>
<reference evidence="3" key="1">
    <citation type="submission" date="2013-09" db="EMBL/GenBank/DDBJ databases">
        <title>Corchorus olitorius genome sequencing.</title>
        <authorList>
            <person name="Alam M."/>
            <person name="Haque M.S."/>
            <person name="Islam M.S."/>
            <person name="Emdad E.M."/>
            <person name="Islam M.M."/>
            <person name="Ahmed B."/>
            <person name="Halim A."/>
            <person name="Hossen Q.M.M."/>
            <person name="Hossain M.Z."/>
            <person name="Ahmed R."/>
            <person name="Khan M.M."/>
            <person name="Islam R."/>
            <person name="Rashid M.M."/>
            <person name="Khan S.A."/>
            <person name="Rahman M.S."/>
            <person name="Alam M."/>
            <person name="Yahiya A.S."/>
            <person name="Khan M.S."/>
            <person name="Azam M.S."/>
            <person name="Haque T."/>
            <person name="Lashkar M.Z.H."/>
            <person name="Akhand A.I."/>
            <person name="Morshed G."/>
            <person name="Roy S."/>
            <person name="Uddin K.S."/>
            <person name="Rabeya T."/>
            <person name="Hossain A.S."/>
            <person name="Chowdhury A."/>
            <person name="Snigdha A.R."/>
            <person name="Mortoza M.S."/>
            <person name="Matin S.A."/>
            <person name="Hoque S.M.E."/>
            <person name="Islam M.K."/>
            <person name="Roy D.K."/>
            <person name="Haider R."/>
            <person name="Moosa M.M."/>
            <person name="Elias S.M."/>
            <person name="Hasan A.M."/>
            <person name="Jahan S."/>
            <person name="Shafiuddin M."/>
            <person name="Mahmood N."/>
            <person name="Shommy N.S."/>
        </authorList>
    </citation>
    <scope>NUCLEOTIDE SEQUENCE [LARGE SCALE GENOMIC DNA]</scope>
    <source>
        <strain evidence="3">cv. O-4</strain>
    </source>
</reference>
<evidence type="ECO:0000256" key="1">
    <source>
        <dbReference type="SAM" id="MobiDB-lite"/>
    </source>
</evidence>
<dbReference type="Proteomes" id="UP000187203">
    <property type="component" value="Unassembled WGS sequence"/>
</dbReference>
<keyword evidence="3" id="KW-1185">Reference proteome</keyword>
<proteinExistence type="predicted"/>
<dbReference type="SUPFAM" id="SSF51430">
    <property type="entry name" value="NAD(P)-linked oxidoreductase"/>
    <property type="match status" value="1"/>
</dbReference>
<feature type="compositionally biased region" description="Polar residues" evidence="1">
    <location>
        <begin position="1"/>
        <end position="12"/>
    </location>
</feature>
<organism evidence="2 3">
    <name type="scientific">Corchorus olitorius</name>
    <dbReference type="NCBI Taxonomy" id="93759"/>
    <lineage>
        <taxon>Eukaryota</taxon>
        <taxon>Viridiplantae</taxon>
        <taxon>Streptophyta</taxon>
        <taxon>Embryophyta</taxon>
        <taxon>Tracheophyta</taxon>
        <taxon>Spermatophyta</taxon>
        <taxon>Magnoliopsida</taxon>
        <taxon>eudicotyledons</taxon>
        <taxon>Gunneridae</taxon>
        <taxon>Pentapetalae</taxon>
        <taxon>rosids</taxon>
        <taxon>malvids</taxon>
        <taxon>Malvales</taxon>
        <taxon>Malvaceae</taxon>
        <taxon>Grewioideae</taxon>
        <taxon>Apeibeae</taxon>
        <taxon>Corchorus</taxon>
    </lineage>
</organism>
<evidence type="ECO:0000313" key="2">
    <source>
        <dbReference type="EMBL" id="OMP10008.1"/>
    </source>
</evidence>
<feature type="region of interest" description="Disordered" evidence="1">
    <location>
        <begin position="1"/>
        <end position="23"/>
    </location>
</feature>
<dbReference type="Gene3D" id="3.20.20.100">
    <property type="entry name" value="NADP-dependent oxidoreductase domain"/>
    <property type="match status" value="1"/>
</dbReference>
<gene>
    <name evidence="2" type="ORF">COLO4_04916</name>
</gene>
<dbReference type="EMBL" id="AWUE01012078">
    <property type="protein sequence ID" value="OMP10008.1"/>
    <property type="molecule type" value="Genomic_DNA"/>
</dbReference>
<dbReference type="STRING" id="93759.A0A1R3KSJ9"/>
<sequence>MENGSKATSNFCNAEYDSKSSGKKIPRLGYGTAAFPFEASEVTKKAILQAIEIGFEIGYRHFDTAYLYGTE</sequence>
<dbReference type="InterPro" id="IPR036812">
    <property type="entry name" value="NAD(P)_OxRdtase_dom_sf"/>
</dbReference>
<comment type="caution">
    <text evidence="2">The sequence shown here is derived from an EMBL/GenBank/DDBJ whole genome shotgun (WGS) entry which is preliminary data.</text>
</comment>
<protein>
    <submittedName>
        <fullName evidence="2">Aldo/keto reductase</fullName>
    </submittedName>
</protein>
<dbReference type="AlphaFoldDB" id="A0A1R3KSJ9"/>
<name>A0A1R3KSJ9_9ROSI</name>
<evidence type="ECO:0000313" key="3">
    <source>
        <dbReference type="Proteomes" id="UP000187203"/>
    </source>
</evidence>